<sequence length="53" mass="5909">MEVKGHAHRFRLFLLLHPLQNIQKTINGMGIQAIPVGQRPYSEVSPVDDAVSV</sequence>
<organism evidence="1">
    <name type="scientific">gut metagenome</name>
    <dbReference type="NCBI Taxonomy" id="749906"/>
    <lineage>
        <taxon>unclassified sequences</taxon>
        <taxon>metagenomes</taxon>
        <taxon>organismal metagenomes</taxon>
    </lineage>
</organism>
<comment type="caution">
    <text evidence="1">The sequence shown here is derived from an EMBL/GenBank/DDBJ whole genome shotgun (WGS) entry which is preliminary data.</text>
</comment>
<dbReference type="EMBL" id="AMCI01006535">
    <property type="protein sequence ID" value="EJW94165.1"/>
    <property type="molecule type" value="Genomic_DNA"/>
</dbReference>
<reference evidence="1" key="1">
    <citation type="journal article" date="2012" name="PLoS ONE">
        <title>Gene sets for utilization of primary and secondary nutrition supplies in the distal gut of endangered iberian lynx.</title>
        <authorList>
            <person name="Alcaide M."/>
            <person name="Messina E."/>
            <person name="Richter M."/>
            <person name="Bargiela R."/>
            <person name="Peplies J."/>
            <person name="Huws S.A."/>
            <person name="Newbold C.J."/>
            <person name="Golyshin P.N."/>
            <person name="Simon M.A."/>
            <person name="Lopez G."/>
            <person name="Yakimov M.M."/>
            <person name="Ferrer M."/>
        </authorList>
    </citation>
    <scope>NUCLEOTIDE SEQUENCE</scope>
</reference>
<accession>J9C2X9</accession>
<evidence type="ECO:0000313" key="1">
    <source>
        <dbReference type="EMBL" id="EJW94165.1"/>
    </source>
</evidence>
<proteinExistence type="predicted"/>
<gene>
    <name evidence="1" type="ORF">EVA_17728</name>
</gene>
<protein>
    <submittedName>
        <fullName evidence="1">Uncharacterized protein</fullName>
    </submittedName>
</protein>
<dbReference type="AlphaFoldDB" id="J9C2X9"/>
<name>J9C2X9_9ZZZZ</name>